<dbReference type="InterPro" id="IPR039426">
    <property type="entry name" value="TonB-dep_rcpt-like"/>
</dbReference>
<evidence type="ECO:0000256" key="4">
    <source>
        <dbReference type="ARBA" id="ARBA00022692"/>
    </source>
</evidence>
<gene>
    <name evidence="9" type="ORF">GCM10022271_17620</name>
</gene>
<keyword evidence="4" id="KW-0812">Transmembrane</keyword>
<keyword evidence="2" id="KW-0813">Transport</keyword>
<dbReference type="Gene3D" id="2.40.170.20">
    <property type="entry name" value="TonB-dependent receptor, beta-barrel domain"/>
    <property type="match status" value="1"/>
</dbReference>
<name>A0ABP7H8B8_9FLAO</name>
<keyword evidence="9" id="KW-0675">Receptor</keyword>
<dbReference type="RefSeq" id="WP_344729536.1">
    <property type="nucleotide sequence ID" value="NZ_BAABBI010000002.1"/>
</dbReference>
<reference evidence="10" key="1">
    <citation type="journal article" date="2019" name="Int. J. Syst. Evol. Microbiol.">
        <title>The Global Catalogue of Microorganisms (GCM) 10K type strain sequencing project: providing services to taxonomists for standard genome sequencing and annotation.</title>
        <authorList>
            <consortium name="The Broad Institute Genomics Platform"/>
            <consortium name="The Broad Institute Genome Sequencing Center for Infectious Disease"/>
            <person name="Wu L."/>
            <person name="Ma J."/>
        </authorList>
    </citation>
    <scope>NUCLEOTIDE SEQUENCE [LARGE SCALE GENOMIC DNA]</scope>
    <source>
        <strain evidence="10">JCM 17525</strain>
    </source>
</reference>
<dbReference type="SUPFAM" id="SSF56935">
    <property type="entry name" value="Porins"/>
    <property type="match status" value="1"/>
</dbReference>
<dbReference type="PANTHER" id="PTHR30069:SF29">
    <property type="entry name" value="HEMOGLOBIN AND HEMOGLOBIN-HAPTOGLOBIN-BINDING PROTEIN 1-RELATED"/>
    <property type="match status" value="1"/>
</dbReference>
<evidence type="ECO:0000256" key="7">
    <source>
        <dbReference type="ARBA" id="ARBA00023237"/>
    </source>
</evidence>
<evidence type="ECO:0000256" key="6">
    <source>
        <dbReference type="ARBA" id="ARBA00023136"/>
    </source>
</evidence>
<dbReference type="PANTHER" id="PTHR30069">
    <property type="entry name" value="TONB-DEPENDENT OUTER MEMBRANE RECEPTOR"/>
    <property type="match status" value="1"/>
</dbReference>
<proteinExistence type="predicted"/>
<dbReference type="InterPro" id="IPR036942">
    <property type="entry name" value="Beta-barrel_TonB_sf"/>
</dbReference>
<sequence>MRKHIYNILTLFLIAGATVSWAQERENDTIDTNVINVVKPYTPTISDAFKVKEEPSLDDDVTAAKKQIEYNIFSFPVASTFTPAKGKAAVVDKEEPAKLYDNYATLGFGSYTSILGEVYLNHALSRTESVSGYVTHHSSQGGIKDVALDDDFYDTKLQVNYSKSLRDLTWNVELGGLHQKYNWYGLPSAINTFVPLIAATNDLDVGHTFYGAHLGGDIAFEDTYIKSGRVFLRHFGDNNGSGENYFTASGTADIPIADQEISTAINIGYLGGKFDQNYQSANEVKYGNFSVGLSPSYRITQDDLTVNLGVSAYYLNDFENSDNKFYIYPNVTASYRIVDEILIAYGGIQGGLNQNTYYDLVQENPFVSPTLNILPTDQQYNGYIGLKGKVSNNVSYDIHGNYMAESDKALYKVNSLQVFSASENYHFGNSYGIVYDDVSTFSFGGALSVDVNRNFTLGLKADYFIYDVDSEAEAWNLPSIKGSLFADYQINKKWYAGASLFYVGEREASNALSGLFTPFIQQTVTLDGYFDANVNLGYHINDKLSVFLKGNNLANQDYMRWANYPVQTIQVLAGATYKFDF</sequence>
<feature type="chain" id="PRO_5046535694" evidence="8">
    <location>
        <begin position="23"/>
        <end position="581"/>
    </location>
</feature>
<evidence type="ECO:0000256" key="2">
    <source>
        <dbReference type="ARBA" id="ARBA00022448"/>
    </source>
</evidence>
<keyword evidence="3" id="KW-1134">Transmembrane beta strand</keyword>
<keyword evidence="7" id="KW-0998">Cell outer membrane</keyword>
<organism evidence="9 10">
    <name type="scientific">Corallibacter vietnamensis</name>
    <dbReference type="NCBI Taxonomy" id="904130"/>
    <lineage>
        <taxon>Bacteria</taxon>
        <taxon>Pseudomonadati</taxon>
        <taxon>Bacteroidota</taxon>
        <taxon>Flavobacteriia</taxon>
        <taxon>Flavobacteriales</taxon>
        <taxon>Flavobacteriaceae</taxon>
        <taxon>Corallibacter</taxon>
    </lineage>
</organism>
<keyword evidence="5 8" id="KW-0732">Signal</keyword>
<comment type="caution">
    <text evidence="9">The sequence shown here is derived from an EMBL/GenBank/DDBJ whole genome shotgun (WGS) entry which is preliminary data.</text>
</comment>
<evidence type="ECO:0000313" key="10">
    <source>
        <dbReference type="Proteomes" id="UP001501456"/>
    </source>
</evidence>
<keyword evidence="6" id="KW-0472">Membrane</keyword>
<evidence type="ECO:0000256" key="8">
    <source>
        <dbReference type="SAM" id="SignalP"/>
    </source>
</evidence>
<evidence type="ECO:0000256" key="5">
    <source>
        <dbReference type="ARBA" id="ARBA00022729"/>
    </source>
</evidence>
<protein>
    <submittedName>
        <fullName evidence="9">TonB-dependent receptor</fullName>
    </submittedName>
</protein>
<accession>A0ABP7H8B8</accession>
<evidence type="ECO:0000313" key="9">
    <source>
        <dbReference type="EMBL" id="GAA3785581.1"/>
    </source>
</evidence>
<evidence type="ECO:0000256" key="1">
    <source>
        <dbReference type="ARBA" id="ARBA00004571"/>
    </source>
</evidence>
<dbReference type="Proteomes" id="UP001501456">
    <property type="component" value="Unassembled WGS sequence"/>
</dbReference>
<keyword evidence="10" id="KW-1185">Reference proteome</keyword>
<comment type="subcellular location">
    <subcellularLocation>
        <location evidence="1">Cell outer membrane</location>
        <topology evidence="1">Multi-pass membrane protein</topology>
    </subcellularLocation>
</comment>
<dbReference type="EMBL" id="BAABBI010000002">
    <property type="protein sequence ID" value="GAA3785581.1"/>
    <property type="molecule type" value="Genomic_DNA"/>
</dbReference>
<feature type="signal peptide" evidence="8">
    <location>
        <begin position="1"/>
        <end position="22"/>
    </location>
</feature>
<evidence type="ECO:0000256" key="3">
    <source>
        <dbReference type="ARBA" id="ARBA00022452"/>
    </source>
</evidence>